<evidence type="ECO:0000313" key="1">
    <source>
        <dbReference type="EMBL" id="KAJ5481132.1"/>
    </source>
</evidence>
<proteinExistence type="predicted"/>
<dbReference type="GeneID" id="81626876"/>
<reference evidence="1" key="1">
    <citation type="submission" date="2022-12" db="EMBL/GenBank/DDBJ databases">
        <authorList>
            <person name="Petersen C."/>
        </authorList>
    </citation>
    <scope>NUCLEOTIDE SEQUENCE</scope>
    <source>
        <strain evidence="1">IBT 30728</strain>
    </source>
</reference>
<organism evidence="1 2">
    <name type="scientific">Penicillium diatomitis</name>
    <dbReference type="NCBI Taxonomy" id="2819901"/>
    <lineage>
        <taxon>Eukaryota</taxon>
        <taxon>Fungi</taxon>
        <taxon>Dikarya</taxon>
        <taxon>Ascomycota</taxon>
        <taxon>Pezizomycotina</taxon>
        <taxon>Eurotiomycetes</taxon>
        <taxon>Eurotiomycetidae</taxon>
        <taxon>Eurotiales</taxon>
        <taxon>Aspergillaceae</taxon>
        <taxon>Penicillium</taxon>
    </lineage>
</organism>
<protein>
    <submittedName>
        <fullName evidence="1">Uncharacterized protein</fullName>
    </submittedName>
</protein>
<comment type="caution">
    <text evidence="1">The sequence shown here is derived from an EMBL/GenBank/DDBJ whole genome shotgun (WGS) entry which is preliminary data.</text>
</comment>
<reference evidence="1" key="2">
    <citation type="journal article" date="2023" name="IMA Fungus">
        <title>Comparative genomic study of the Penicillium genus elucidates a diverse pangenome and 15 lateral gene transfer events.</title>
        <authorList>
            <person name="Petersen C."/>
            <person name="Sorensen T."/>
            <person name="Nielsen M.R."/>
            <person name="Sondergaard T.E."/>
            <person name="Sorensen J.L."/>
            <person name="Fitzpatrick D.A."/>
            <person name="Frisvad J.C."/>
            <person name="Nielsen K.L."/>
        </authorList>
    </citation>
    <scope>NUCLEOTIDE SEQUENCE</scope>
    <source>
        <strain evidence="1">IBT 30728</strain>
    </source>
</reference>
<name>A0A9X0BSV1_9EURO</name>
<dbReference type="Proteomes" id="UP001148312">
    <property type="component" value="Unassembled WGS sequence"/>
</dbReference>
<dbReference type="RefSeq" id="XP_056788562.1">
    <property type="nucleotide sequence ID" value="XM_056936627.1"/>
</dbReference>
<accession>A0A9X0BSV1</accession>
<evidence type="ECO:0000313" key="2">
    <source>
        <dbReference type="Proteomes" id="UP001148312"/>
    </source>
</evidence>
<gene>
    <name evidence="1" type="ORF">N7539_007026</name>
</gene>
<dbReference type="EMBL" id="JAPWDQ010000009">
    <property type="protein sequence ID" value="KAJ5481132.1"/>
    <property type="molecule type" value="Genomic_DNA"/>
</dbReference>
<sequence>MDRPSWVPTGGCLDVYERAQVPSLKPLATLVASHDSPGKVTGEEGDSANGGREVVKIGSEVFNASQVTLGLAEQVSSEPPGLESDGPS</sequence>
<dbReference type="AlphaFoldDB" id="A0A9X0BSV1"/>
<keyword evidence="2" id="KW-1185">Reference proteome</keyword>